<evidence type="ECO:0000313" key="3">
    <source>
        <dbReference type="MGI" id="MGI:6848695"/>
    </source>
</evidence>
<keyword evidence="1" id="KW-1133">Transmembrane helix</keyword>
<dbReference type="VEuPathDB" id="HostDB:ENSMUSG00000117965"/>
<evidence type="ECO:0000313" key="2">
    <source>
        <dbReference type="Ensembl" id="ENSMUSP00000157628.2"/>
    </source>
</evidence>
<gene>
    <name evidence="2 3" type="primary">Gm56118</name>
</gene>
<reference evidence="2" key="3">
    <citation type="submission" date="2025-08" db="UniProtKB">
        <authorList>
            <consortium name="Ensembl"/>
        </authorList>
    </citation>
    <scope>IDENTIFICATION</scope>
    <source>
        <strain evidence="2">C57BL/6J</strain>
    </source>
</reference>
<reference evidence="2" key="4">
    <citation type="submission" date="2025-09" db="UniProtKB">
        <authorList>
            <consortium name="Ensembl"/>
        </authorList>
    </citation>
    <scope>IDENTIFICATION</scope>
    <source>
        <strain evidence="2">C57BL/6J</strain>
    </source>
</reference>
<evidence type="ECO:0000313" key="4">
    <source>
        <dbReference type="Proteomes" id="UP000000589"/>
    </source>
</evidence>
<dbReference type="MGI" id="MGI:6848695">
    <property type="gene designation" value="Gm56118"/>
</dbReference>
<keyword evidence="4" id="KW-1185">Reference proteome</keyword>
<keyword evidence="1" id="KW-0472">Membrane</keyword>
<reference evidence="2 4" key="1">
    <citation type="journal article" date="2009" name="PLoS Biol.">
        <title>Lineage-specific biology revealed by a finished genome assembly of the mouse.</title>
        <authorList>
            <consortium name="Mouse Genome Sequencing Consortium"/>
            <person name="Church D.M."/>
            <person name="Goodstadt L."/>
            <person name="Hillier L.W."/>
            <person name="Zody M.C."/>
            <person name="Goldstein S."/>
            <person name="She X."/>
            <person name="Bult C.J."/>
            <person name="Agarwala R."/>
            <person name="Cherry J.L."/>
            <person name="DiCuccio M."/>
            <person name="Hlavina W."/>
            <person name="Kapustin Y."/>
            <person name="Meric P."/>
            <person name="Maglott D."/>
            <person name="Birtle Z."/>
            <person name="Marques A.C."/>
            <person name="Graves T."/>
            <person name="Zhou S."/>
            <person name="Teague B."/>
            <person name="Potamousis K."/>
            <person name="Churas C."/>
            <person name="Place M."/>
            <person name="Herschleb J."/>
            <person name="Runnheim R."/>
            <person name="Forrest D."/>
            <person name="Amos-Landgraf J."/>
            <person name="Schwartz D.C."/>
            <person name="Cheng Z."/>
            <person name="Lindblad-Toh K."/>
            <person name="Eichler E.E."/>
            <person name="Ponting C.P."/>
        </authorList>
    </citation>
    <scope>NUCLEOTIDE SEQUENCE [LARGE SCALE GENOMIC DNA]</scope>
    <source>
        <strain evidence="2 4">C57BL/6J</strain>
    </source>
</reference>
<dbReference type="Ensembl" id="ENSMUST00000235907.2">
    <property type="protein sequence ID" value="ENSMUSP00000157628.2"/>
    <property type="gene ID" value="ENSMUSG00000117965.2"/>
</dbReference>
<reference evidence="2 4" key="2">
    <citation type="journal article" date="2011" name="PLoS Biol.">
        <title>Modernizing reference genome assemblies.</title>
        <authorList>
            <person name="Church D.M."/>
            <person name="Schneider V.A."/>
            <person name="Graves T."/>
            <person name="Auger K."/>
            <person name="Cunningham F."/>
            <person name="Bouk N."/>
            <person name="Chen H.C."/>
            <person name="Agarwala R."/>
            <person name="McLaren W.M."/>
            <person name="Ritchie G.R."/>
            <person name="Albracht D."/>
            <person name="Kremitzki M."/>
            <person name="Rock S."/>
            <person name="Kotkiewicz H."/>
            <person name="Kremitzki C."/>
            <person name="Wollam A."/>
            <person name="Trani L."/>
            <person name="Fulton L."/>
            <person name="Fulton R."/>
            <person name="Matthews L."/>
            <person name="Whitehead S."/>
            <person name="Chow W."/>
            <person name="Torrance J."/>
            <person name="Dunn M."/>
            <person name="Harden G."/>
            <person name="Threadgold G."/>
            <person name="Wood J."/>
            <person name="Collins J."/>
            <person name="Heath P."/>
            <person name="Griffiths G."/>
            <person name="Pelan S."/>
            <person name="Grafham D."/>
            <person name="Eichler E.E."/>
            <person name="Weinstock G."/>
            <person name="Mardis E.R."/>
            <person name="Wilson R.K."/>
            <person name="Howe K."/>
            <person name="Flicek P."/>
            <person name="Hubbard T."/>
        </authorList>
    </citation>
    <scope>NUCLEOTIDE SEQUENCE [LARGE SCALE GENOMIC DNA]</scope>
    <source>
        <strain evidence="2 4">C57BL/6J</strain>
    </source>
</reference>
<proteinExistence type="predicted"/>
<name>A0A494B9I6_MOUSE</name>
<dbReference type="AlphaFoldDB" id="A0A494B9I6"/>
<dbReference type="OMA" id="YLCLYYL"/>
<dbReference type="Proteomes" id="UP000000589">
    <property type="component" value="Chromosome 10"/>
</dbReference>
<dbReference type="Bgee" id="ENSMUSG00000117965">
    <property type="expression patterns" value="Expressed in epiblast cell in embryo and 33 other cell types or tissues"/>
</dbReference>
<evidence type="ECO:0000256" key="1">
    <source>
        <dbReference type="SAM" id="Phobius"/>
    </source>
</evidence>
<sequence>MLPTSVVTLWFCYFFLVYLCFYYCSQFFRSLLTSDREKQKVTVRIRRKRRRRGRVRLSMRLSRRRVR</sequence>
<feature type="transmembrane region" description="Helical" evidence="1">
    <location>
        <begin position="6"/>
        <end position="24"/>
    </location>
</feature>
<keyword evidence="1" id="KW-0812">Transmembrane</keyword>
<accession>A0A494B9I6</accession>
<dbReference type="AGR" id="MGI:6848695"/>
<dbReference type="SMR" id="A0A494B9I6"/>
<protein>
    <submittedName>
        <fullName evidence="2">Predicted gene, 56118</fullName>
    </submittedName>
</protein>
<organism evidence="2 4">
    <name type="scientific">Mus musculus</name>
    <name type="common">Mouse</name>
    <dbReference type="NCBI Taxonomy" id="10090"/>
    <lineage>
        <taxon>Eukaryota</taxon>
        <taxon>Metazoa</taxon>
        <taxon>Chordata</taxon>
        <taxon>Craniata</taxon>
        <taxon>Vertebrata</taxon>
        <taxon>Euteleostomi</taxon>
        <taxon>Mammalia</taxon>
        <taxon>Eutheria</taxon>
        <taxon>Euarchontoglires</taxon>
        <taxon>Glires</taxon>
        <taxon>Rodentia</taxon>
        <taxon>Myomorpha</taxon>
        <taxon>Muroidea</taxon>
        <taxon>Muridae</taxon>
        <taxon>Murinae</taxon>
        <taxon>Mus</taxon>
        <taxon>Mus</taxon>
    </lineage>
</organism>
<dbReference type="InParanoid" id="A0A494B9I6"/>